<dbReference type="InterPro" id="IPR010982">
    <property type="entry name" value="Lambda_DNA-bd_dom_sf"/>
</dbReference>
<name>A0A0M6YAC3_9HYPH</name>
<dbReference type="RefSeq" id="WP_055658993.1">
    <property type="nucleotide sequence ID" value="NZ_CXST01000002.1"/>
</dbReference>
<feature type="domain" description="HTH cro/C1-type" evidence="1">
    <location>
        <begin position="11"/>
        <end position="65"/>
    </location>
</feature>
<protein>
    <submittedName>
        <fullName evidence="2">Putative zinc finger/helix-turn-helix protein, YgiT family</fullName>
    </submittedName>
</protein>
<dbReference type="SUPFAM" id="SSF47413">
    <property type="entry name" value="lambda repressor-like DNA-binding domains"/>
    <property type="match status" value="1"/>
</dbReference>
<gene>
    <name evidence="2" type="ORF">LAL4801_04215</name>
</gene>
<dbReference type="CDD" id="cd00093">
    <property type="entry name" value="HTH_XRE"/>
    <property type="match status" value="1"/>
</dbReference>
<dbReference type="PROSITE" id="PS50943">
    <property type="entry name" value="HTH_CROC1"/>
    <property type="match status" value="1"/>
</dbReference>
<keyword evidence="3" id="KW-1185">Reference proteome</keyword>
<dbReference type="InterPro" id="IPR001387">
    <property type="entry name" value="Cro/C1-type_HTH"/>
</dbReference>
<dbReference type="Proteomes" id="UP000048926">
    <property type="component" value="Unassembled WGS sequence"/>
</dbReference>
<dbReference type="AlphaFoldDB" id="A0A0M6YAC3"/>
<dbReference type="GO" id="GO:0003677">
    <property type="term" value="F:DNA binding"/>
    <property type="evidence" value="ECO:0007669"/>
    <property type="project" value="InterPro"/>
</dbReference>
<dbReference type="SMART" id="SM00530">
    <property type="entry name" value="HTH_XRE"/>
    <property type="match status" value="1"/>
</dbReference>
<dbReference type="EMBL" id="CXST01000002">
    <property type="protein sequence ID" value="CTQ45760.1"/>
    <property type="molecule type" value="Genomic_DNA"/>
</dbReference>
<organism evidence="2 3">
    <name type="scientific">Roseibium aggregatum</name>
    <dbReference type="NCBI Taxonomy" id="187304"/>
    <lineage>
        <taxon>Bacteria</taxon>
        <taxon>Pseudomonadati</taxon>
        <taxon>Pseudomonadota</taxon>
        <taxon>Alphaproteobacteria</taxon>
        <taxon>Hyphomicrobiales</taxon>
        <taxon>Stappiaceae</taxon>
        <taxon>Roseibium</taxon>
    </lineage>
</organism>
<proteinExistence type="predicted"/>
<accession>A0A0M6YAC3</accession>
<sequence>MPEKRHIGYKLRRWRKINQYKQEALAVELGVTQATISRWERGVDEPNLSIAKKIERLLNTHSDMIQIVKEITRRASDLSLIFGPDHYTQIEASRGAVSAGLPSGRFVWHDYVSDAQKAMFSELLPRSGYLDDPETDRCTVLIKDCSVYQPHEIMAFDLLPVRTSDGVYTSVRLFDFKGSIEGSIRLDAFQDDELVGSIEL</sequence>
<evidence type="ECO:0000313" key="2">
    <source>
        <dbReference type="EMBL" id="CTQ45760.1"/>
    </source>
</evidence>
<reference evidence="3" key="1">
    <citation type="submission" date="2015-07" db="EMBL/GenBank/DDBJ databases">
        <authorList>
            <person name="Rodrigo-Torres Lidia"/>
            <person name="Arahal R.David."/>
        </authorList>
    </citation>
    <scope>NUCLEOTIDE SEQUENCE [LARGE SCALE GENOMIC DNA]</scope>
    <source>
        <strain evidence="3">CECT 4801</strain>
    </source>
</reference>
<evidence type="ECO:0000313" key="3">
    <source>
        <dbReference type="Proteomes" id="UP000048926"/>
    </source>
</evidence>
<evidence type="ECO:0000259" key="1">
    <source>
        <dbReference type="PROSITE" id="PS50943"/>
    </source>
</evidence>
<dbReference type="Pfam" id="PF01381">
    <property type="entry name" value="HTH_3"/>
    <property type="match status" value="1"/>
</dbReference>
<dbReference type="Gene3D" id="1.10.260.40">
    <property type="entry name" value="lambda repressor-like DNA-binding domains"/>
    <property type="match status" value="1"/>
</dbReference>